<evidence type="ECO:0000313" key="1">
    <source>
        <dbReference type="EMBL" id="CZT04048.1"/>
    </source>
</evidence>
<reference evidence="2" key="1">
    <citation type="submission" date="2016-03" db="EMBL/GenBank/DDBJ databases">
        <authorList>
            <person name="Ploux O."/>
        </authorList>
    </citation>
    <scope>NUCLEOTIDE SEQUENCE [LARGE SCALE GENOMIC DNA]</scope>
    <source>
        <strain evidence="2">UK7</strain>
    </source>
</reference>
<comment type="caution">
    <text evidence="1">The sequence shown here is derived from an EMBL/GenBank/DDBJ whole genome shotgun (WGS) entry which is preliminary data.</text>
</comment>
<dbReference type="Proteomes" id="UP000178129">
    <property type="component" value="Unassembled WGS sequence"/>
</dbReference>
<dbReference type="InParanoid" id="A0A1E1L390"/>
<keyword evidence="2" id="KW-1185">Reference proteome</keyword>
<accession>A0A1E1L390</accession>
<dbReference type="AlphaFoldDB" id="A0A1E1L390"/>
<protein>
    <submittedName>
        <fullName evidence="1">Uncharacterized protein</fullName>
    </submittedName>
</protein>
<proteinExistence type="predicted"/>
<evidence type="ECO:0000313" key="2">
    <source>
        <dbReference type="Proteomes" id="UP000178129"/>
    </source>
</evidence>
<sequence length="202" mass="23135">MEKPKLITHHTTRLIALLESQPCVYGAEWQLDQSLITWIIMEAQEDLEGAGYYDKMNMEEQVWALFSHVYPHFYPYGHGFPKYNMSPPPSDSLPAQQTQELSGGLRQLSATAKPFIPRTIESARPDGRNLNVRRKPNGRVEYSPEAIKTQADFWVGQLMANLFNPNGRNLRKSIIPLRPTVLHPEETKRLFHEAAVQHAEKS</sequence>
<organism evidence="1 2">
    <name type="scientific">Rhynchosporium graminicola</name>
    <dbReference type="NCBI Taxonomy" id="2792576"/>
    <lineage>
        <taxon>Eukaryota</taxon>
        <taxon>Fungi</taxon>
        <taxon>Dikarya</taxon>
        <taxon>Ascomycota</taxon>
        <taxon>Pezizomycotina</taxon>
        <taxon>Leotiomycetes</taxon>
        <taxon>Helotiales</taxon>
        <taxon>Ploettnerulaceae</taxon>
        <taxon>Rhynchosporium</taxon>
    </lineage>
</organism>
<gene>
    <name evidence="1" type="ORF">RCO7_05647</name>
</gene>
<dbReference type="EMBL" id="FJUW01000030">
    <property type="protein sequence ID" value="CZT04048.1"/>
    <property type="molecule type" value="Genomic_DNA"/>
</dbReference>
<name>A0A1E1L390_9HELO</name>